<protein>
    <recommendedName>
        <fullName evidence="9">ABC transmembrane type-1 domain-containing protein</fullName>
    </recommendedName>
</protein>
<evidence type="ECO:0000256" key="5">
    <source>
        <dbReference type="ARBA" id="ARBA00022989"/>
    </source>
</evidence>
<dbReference type="GO" id="GO:0005524">
    <property type="term" value="F:ATP binding"/>
    <property type="evidence" value="ECO:0007669"/>
    <property type="project" value="InterPro"/>
</dbReference>
<comment type="subcellular location">
    <subcellularLocation>
        <location evidence="1">Membrane</location>
        <topology evidence="1">Multi-pass membrane protein</topology>
    </subcellularLocation>
</comment>
<keyword evidence="6 7" id="KW-0472">Membrane</keyword>
<dbReference type="SUPFAM" id="SSF90123">
    <property type="entry name" value="ABC transporter transmembrane region"/>
    <property type="match status" value="1"/>
</dbReference>
<accession>A0A4P9YX51</accession>
<dbReference type="AlphaFoldDB" id="A0A4P9YX51"/>
<dbReference type="PANTHER" id="PTHR43394">
    <property type="entry name" value="ATP-DEPENDENT PERMEASE MDL1, MITOCHONDRIAL"/>
    <property type="match status" value="1"/>
</dbReference>
<evidence type="ECO:0000313" key="10">
    <source>
        <dbReference type="EMBL" id="RKP24564.1"/>
    </source>
</evidence>
<evidence type="ECO:0000256" key="4">
    <source>
        <dbReference type="ARBA" id="ARBA00022737"/>
    </source>
</evidence>
<keyword evidence="11" id="KW-1185">Reference proteome</keyword>
<dbReference type="GO" id="GO:0005743">
    <property type="term" value="C:mitochondrial inner membrane"/>
    <property type="evidence" value="ECO:0007669"/>
    <property type="project" value="TreeGrafter"/>
</dbReference>
<keyword evidence="4" id="KW-0677">Repeat</keyword>
<evidence type="ECO:0000256" key="2">
    <source>
        <dbReference type="ARBA" id="ARBA00022448"/>
    </source>
</evidence>
<dbReference type="OrthoDB" id="6500128at2759"/>
<dbReference type="Gene3D" id="1.20.1560.10">
    <property type="entry name" value="ABC transporter type 1, transmembrane domain"/>
    <property type="match status" value="1"/>
</dbReference>
<evidence type="ECO:0000256" key="3">
    <source>
        <dbReference type="ARBA" id="ARBA00022692"/>
    </source>
</evidence>
<keyword evidence="3 7" id="KW-0812">Transmembrane</keyword>
<evidence type="ECO:0000256" key="7">
    <source>
        <dbReference type="SAM" id="Phobius"/>
    </source>
</evidence>
<dbReference type="Proteomes" id="UP000278143">
    <property type="component" value="Unassembled WGS sequence"/>
</dbReference>
<evidence type="ECO:0000259" key="9">
    <source>
        <dbReference type="PROSITE" id="PS50929"/>
    </source>
</evidence>
<gene>
    <name evidence="10" type="ORF">SYNPS1DRAFT_29677</name>
</gene>
<dbReference type="GO" id="GO:0090374">
    <property type="term" value="P:oligopeptide export from mitochondrion"/>
    <property type="evidence" value="ECO:0007669"/>
    <property type="project" value="TreeGrafter"/>
</dbReference>
<feature type="transmembrane region" description="Helical" evidence="7">
    <location>
        <begin position="75"/>
        <end position="95"/>
    </location>
</feature>
<keyword evidence="2" id="KW-0813">Transport</keyword>
<dbReference type="EMBL" id="KZ990155">
    <property type="protein sequence ID" value="RKP24564.1"/>
    <property type="molecule type" value="Genomic_DNA"/>
</dbReference>
<evidence type="ECO:0000256" key="6">
    <source>
        <dbReference type="ARBA" id="ARBA00023136"/>
    </source>
</evidence>
<dbReference type="PROSITE" id="PS50929">
    <property type="entry name" value="ABC_TM1F"/>
    <property type="match status" value="1"/>
</dbReference>
<evidence type="ECO:0000313" key="11">
    <source>
        <dbReference type="Proteomes" id="UP000278143"/>
    </source>
</evidence>
<keyword evidence="5 7" id="KW-1133">Transmembrane helix</keyword>
<dbReference type="InterPro" id="IPR039421">
    <property type="entry name" value="Type_1_exporter"/>
</dbReference>
<name>A0A4P9YX51_9FUNG</name>
<reference evidence="11" key="1">
    <citation type="journal article" date="2018" name="Nat. Microbiol.">
        <title>Leveraging single-cell genomics to expand the fungal tree of life.</title>
        <authorList>
            <person name="Ahrendt S.R."/>
            <person name="Quandt C.A."/>
            <person name="Ciobanu D."/>
            <person name="Clum A."/>
            <person name="Salamov A."/>
            <person name="Andreopoulos B."/>
            <person name="Cheng J.F."/>
            <person name="Woyke T."/>
            <person name="Pelin A."/>
            <person name="Henrissat B."/>
            <person name="Reynolds N.K."/>
            <person name="Benny G.L."/>
            <person name="Smith M.E."/>
            <person name="James T.Y."/>
            <person name="Grigoriev I.V."/>
        </authorList>
    </citation>
    <scope>NUCLEOTIDE SEQUENCE [LARGE SCALE GENOMIC DNA]</scope>
    <source>
        <strain evidence="11">Benny S71-1</strain>
    </source>
</reference>
<dbReference type="GO" id="GO:0015421">
    <property type="term" value="F:ABC-type oligopeptide transporter activity"/>
    <property type="evidence" value="ECO:0007669"/>
    <property type="project" value="TreeGrafter"/>
</dbReference>
<feature type="chain" id="PRO_5020725248" description="ABC transmembrane type-1 domain-containing protein" evidence="8">
    <location>
        <begin position="20"/>
        <end position="111"/>
    </location>
</feature>
<sequence length="111" mass="12236">MYIGIISLVALAVGFGVSACWEVVAERQAKNMRVHYYAALLRLSVPEHDRLDERELVARLSVDILKAREGMGANVLPRIVLSVTTFVSGLIIAFIRGESMVQADNDACFID</sequence>
<dbReference type="PANTHER" id="PTHR43394:SF11">
    <property type="entry name" value="ATP-BINDING CASSETTE TRANSPORTER"/>
    <property type="match status" value="1"/>
</dbReference>
<organism evidence="10 11">
    <name type="scientific">Syncephalis pseudoplumigaleata</name>
    <dbReference type="NCBI Taxonomy" id="1712513"/>
    <lineage>
        <taxon>Eukaryota</taxon>
        <taxon>Fungi</taxon>
        <taxon>Fungi incertae sedis</taxon>
        <taxon>Zoopagomycota</taxon>
        <taxon>Zoopagomycotina</taxon>
        <taxon>Zoopagomycetes</taxon>
        <taxon>Zoopagales</taxon>
        <taxon>Piptocephalidaceae</taxon>
        <taxon>Syncephalis</taxon>
    </lineage>
</organism>
<feature type="signal peptide" evidence="8">
    <location>
        <begin position="1"/>
        <end position="19"/>
    </location>
</feature>
<keyword evidence="8" id="KW-0732">Signal</keyword>
<dbReference type="Pfam" id="PF00664">
    <property type="entry name" value="ABC_membrane"/>
    <property type="match status" value="1"/>
</dbReference>
<feature type="domain" description="ABC transmembrane type-1" evidence="9">
    <location>
        <begin position="1"/>
        <end position="95"/>
    </location>
</feature>
<dbReference type="InterPro" id="IPR011527">
    <property type="entry name" value="ABC1_TM_dom"/>
</dbReference>
<evidence type="ECO:0000256" key="8">
    <source>
        <dbReference type="SAM" id="SignalP"/>
    </source>
</evidence>
<evidence type="ECO:0000256" key="1">
    <source>
        <dbReference type="ARBA" id="ARBA00004141"/>
    </source>
</evidence>
<dbReference type="InterPro" id="IPR036640">
    <property type="entry name" value="ABC1_TM_sf"/>
</dbReference>
<proteinExistence type="predicted"/>